<protein>
    <recommendedName>
        <fullName evidence="4">DoxX family protein</fullName>
    </recommendedName>
</protein>
<organism evidence="2 3">
    <name type="scientific">Stagnimonas aquatica</name>
    <dbReference type="NCBI Taxonomy" id="2689987"/>
    <lineage>
        <taxon>Bacteria</taxon>
        <taxon>Pseudomonadati</taxon>
        <taxon>Pseudomonadota</taxon>
        <taxon>Gammaproteobacteria</taxon>
        <taxon>Nevskiales</taxon>
        <taxon>Nevskiaceae</taxon>
        <taxon>Stagnimonas</taxon>
    </lineage>
</organism>
<dbReference type="InParanoid" id="A0A3N0VLQ0"/>
<evidence type="ECO:0008006" key="4">
    <source>
        <dbReference type="Google" id="ProtNLM"/>
    </source>
</evidence>
<keyword evidence="1" id="KW-1133">Transmembrane helix</keyword>
<dbReference type="AlphaFoldDB" id="A0A3N0VLQ0"/>
<dbReference type="InterPro" id="IPR046289">
    <property type="entry name" value="DUF6326"/>
</dbReference>
<gene>
    <name evidence="2" type="ORF">ED208_04115</name>
</gene>
<evidence type="ECO:0000313" key="2">
    <source>
        <dbReference type="EMBL" id="ROH93716.1"/>
    </source>
</evidence>
<dbReference type="RefSeq" id="WP_123210571.1">
    <property type="nucleotide sequence ID" value="NZ_RJVO01000001.1"/>
</dbReference>
<feature type="transmembrane region" description="Helical" evidence="1">
    <location>
        <begin position="58"/>
        <end position="80"/>
    </location>
</feature>
<accession>A0A3N0VLQ0</accession>
<feature type="transmembrane region" description="Helical" evidence="1">
    <location>
        <begin position="87"/>
        <end position="104"/>
    </location>
</feature>
<evidence type="ECO:0000313" key="3">
    <source>
        <dbReference type="Proteomes" id="UP000282106"/>
    </source>
</evidence>
<feature type="transmembrane region" description="Helical" evidence="1">
    <location>
        <begin position="20"/>
        <end position="38"/>
    </location>
</feature>
<comment type="caution">
    <text evidence="2">The sequence shown here is derived from an EMBL/GenBank/DDBJ whole genome shotgun (WGS) entry which is preliminary data.</text>
</comment>
<dbReference type="Pfam" id="PF19851">
    <property type="entry name" value="DUF6326"/>
    <property type="match status" value="1"/>
</dbReference>
<proteinExistence type="predicted"/>
<evidence type="ECO:0000256" key="1">
    <source>
        <dbReference type="SAM" id="Phobius"/>
    </source>
</evidence>
<dbReference type="Proteomes" id="UP000282106">
    <property type="component" value="Unassembled WGS sequence"/>
</dbReference>
<sequence>MAASPHVDVAVPVRVKLSALWAALMFCYIYGDYFGLYVPGKLGGMLEGAGPIGPVSQGTLVITAVLLAVPGLMVFLSLVLPMAICRWGNILLGAFYIAVMLLTMPGAWNFYLLMGVIEIGLGLLTLWYAWSWPRQGNAQAAVES</sequence>
<keyword evidence="3" id="KW-1185">Reference proteome</keyword>
<dbReference type="EMBL" id="RJVO01000001">
    <property type="protein sequence ID" value="ROH93716.1"/>
    <property type="molecule type" value="Genomic_DNA"/>
</dbReference>
<keyword evidence="1" id="KW-0472">Membrane</keyword>
<reference evidence="2 3" key="1">
    <citation type="submission" date="2018-10" db="EMBL/GenBank/DDBJ databases">
        <authorList>
            <person name="Chen W.-M."/>
        </authorList>
    </citation>
    <scope>NUCLEOTIDE SEQUENCE [LARGE SCALE GENOMIC DNA]</scope>
    <source>
        <strain evidence="2 3">THS-13</strain>
    </source>
</reference>
<keyword evidence="1" id="KW-0812">Transmembrane</keyword>
<name>A0A3N0VLQ0_9GAMM</name>
<feature type="transmembrane region" description="Helical" evidence="1">
    <location>
        <begin position="110"/>
        <end position="130"/>
    </location>
</feature>